<gene>
    <name evidence="1" type="ORF">Vau01_079440</name>
</gene>
<dbReference type="Pfam" id="PF19450">
    <property type="entry name" value="DUF5988"/>
    <property type="match status" value="1"/>
</dbReference>
<name>A0A8J3ZFK1_9ACTN</name>
<protein>
    <submittedName>
        <fullName evidence="1">Uncharacterized protein</fullName>
    </submittedName>
</protein>
<accession>A0A8J3ZFK1</accession>
<reference evidence="1" key="1">
    <citation type="submission" date="2021-01" db="EMBL/GenBank/DDBJ databases">
        <title>Whole genome shotgun sequence of Virgisporangium aurantiacum NBRC 16421.</title>
        <authorList>
            <person name="Komaki H."/>
            <person name="Tamura T."/>
        </authorList>
    </citation>
    <scope>NUCLEOTIDE SEQUENCE</scope>
    <source>
        <strain evidence="1">NBRC 16421</strain>
    </source>
</reference>
<sequence>MVTDRRNDEFTDDARAAGPAVAAVLEGGPADLPAADRSRAVPAGADKIKLRWQGGYEHFVRHDSGAGGPVVFRWAMRTRVAE</sequence>
<dbReference type="EMBL" id="BOPG01000054">
    <property type="protein sequence ID" value="GIJ60428.1"/>
    <property type="molecule type" value="Genomic_DNA"/>
</dbReference>
<dbReference type="RefSeq" id="WP_239152221.1">
    <property type="nucleotide sequence ID" value="NZ_BOPG01000054.1"/>
</dbReference>
<dbReference type="AlphaFoldDB" id="A0A8J3ZFK1"/>
<dbReference type="Proteomes" id="UP000612585">
    <property type="component" value="Unassembled WGS sequence"/>
</dbReference>
<organism evidence="1 2">
    <name type="scientific">Virgisporangium aurantiacum</name>
    <dbReference type="NCBI Taxonomy" id="175570"/>
    <lineage>
        <taxon>Bacteria</taxon>
        <taxon>Bacillati</taxon>
        <taxon>Actinomycetota</taxon>
        <taxon>Actinomycetes</taxon>
        <taxon>Micromonosporales</taxon>
        <taxon>Micromonosporaceae</taxon>
        <taxon>Virgisporangium</taxon>
    </lineage>
</organism>
<evidence type="ECO:0000313" key="1">
    <source>
        <dbReference type="EMBL" id="GIJ60428.1"/>
    </source>
</evidence>
<dbReference type="InterPro" id="IPR046030">
    <property type="entry name" value="DUF5988"/>
</dbReference>
<comment type="caution">
    <text evidence="1">The sequence shown here is derived from an EMBL/GenBank/DDBJ whole genome shotgun (WGS) entry which is preliminary data.</text>
</comment>
<keyword evidence="2" id="KW-1185">Reference proteome</keyword>
<evidence type="ECO:0000313" key="2">
    <source>
        <dbReference type="Proteomes" id="UP000612585"/>
    </source>
</evidence>
<proteinExistence type="predicted"/>